<dbReference type="GO" id="GO:0006465">
    <property type="term" value="P:signal peptide processing"/>
    <property type="evidence" value="ECO:0000318"/>
    <property type="project" value="GO_Central"/>
</dbReference>
<dbReference type="EC" id="3.4.21.89" evidence="5"/>
<dbReference type="InterPro" id="IPR036286">
    <property type="entry name" value="LexA/Signal_pep-like_sf"/>
</dbReference>
<dbReference type="STRING" id="13333.U5DBC9"/>
<dbReference type="FunFam" id="2.10.109.10:FF:000012">
    <property type="entry name" value="Peptidase/ serine-type peptidase"/>
    <property type="match status" value="1"/>
</dbReference>
<keyword evidence="10" id="KW-0809">Transit peptide</keyword>
<evidence type="ECO:0000256" key="1">
    <source>
        <dbReference type="ARBA" id="ARBA00000677"/>
    </source>
</evidence>
<dbReference type="EMBL" id="KI392312">
    <property type="protein sequence ID" value="ERN17708.1"/>
    <property type="molecule type" value="Genomic_DNA"/>
</dbReference>
<dbReference type="Gene3D" id="2.10.109.10">
    <property type="entry name" value="Umud Fragment, subunit A"/>
    <property type="match status" value="1"/>
</dbReference>
<dbReference type="GO" id="GO:0010027">
    <property type="term" value="P:thylakoid membrane organization"/>
    <property type="evidence" value="ECO:0000318"/>
    <property type="project" value="GO_Central"/>
</dbReference>
<feature type="domain" description="Peptidase S26" evidence="13">
    <location>
        <begin position="174"/>
        <end position="331"/>
    </location>
</feature>
<dbReference type="Proteomes" id="UP000017836">
    <property type="component" value="Unassembled WGS sequence"/>
</dbReference>
<dbReference type="OrthoDB" id="308440at2759"/>
<evidence type="ECO:0000256" key="2">
    <source>
        <dbReference type="ARBA" id="ARBA00004229"/>
    </source>
</evidence>
<keyword evidence="6" id="KW-0150">Chloroplast</keyword>
<dbReference type="OMA" id="WLPCNEA"/>
<keyword evidence="9" id="KW-0378">Hydrolase</keyword>
<feature type="active site" evidence="12">
    <location>
        <position position="201"/>
    </location>
</feature>
<keyword evidence="7" id="KW-0934">Plastid</keyword>
<dbReference type="MEROPS" id="S26.008"/>
<comment type="subcellular location">
    <subcellularLocation>
        <location evidence="3">Membrane</location>
    </subcellularLocation>
    <subcellularLocation>
        <location evidence="2">Plastid</location>
        <location evidence="2">Chloroplast</location>
    </subcellularLocation>
</comment>
<evidence type="ECO:0000256" key="5">
    <source>
        <dbReference type="ARBA" id="ARBA00013208"/>
    </source>
</evidence>
<name>U5DBC9_AMBTC</name>
<evidence type="ECO:0000313" key="15">
    <source>
        <dbReference type="Proteomes" id="UP000017836"/>
    </source>
</evidence>
<dbReference type="KEGG" id="atr:18446053"/>
<dbReference type="PROSITE" id="PS00761">
    <property type="entry name" value="SPASE_I_3"/>
    <property type="match status" value="1"/>
</dbReference>
<evidence type="ECO:0000313" key="14">
    <source>
        <dbReference type="EMBL" id="ERN17708.1"/>
    </source>
</evidence>
<keyword evidence="15" id="KW-1185">Reference proteome</keyword>
<sequence>MAIRVTVSFSGYLAQSLTGAAGIRPGRFPKIHRDRGNSRSLLAAPPPLSSGWSGSPCFSITSDLLSESCSQCPLLLGLISIIKSSSVCSSNNSGVFGVAPASRICLKTSSLLPFFNGMKWLPCNDFFRGVDKGESSDNGDFSEVVEEIRRNECEIQERKKRWIPQWVNSTSDDVKTILSALTVKLLLQSCVAEPRAIPSLSMYPTFHVGDRILAEKVSYLFRKPEVADIVIFKAPPVLQEKGFSSGDVFIKRIVAKEWDCVQVRNGKLLVNGVAQDEDYILEPLSYEMDPVVVPEGYVFVMGDNRNNSFDSHNWGPLPIKNILGRSVLRYWPPSTAFDIPYEPQPGPNIALAS</sequence>
<dbReference type="PANTHER" id="PTHR43390">
    <property type="entry name" value="SIGNAL PEPTIDASE I"/>
    <property type="match status" value="1"/>
</dbReference>
<dbReference type="HOGENOM" id="CLU_025235_0_0_1"/>
<dbReference type="GO" id="GO:0009535">
    <property type="term" value="C:chloroplast thylakoid membrane"/>
    <property type="evidence" value="ECO:0000318"/>
    <property type="project" value="GO_Central"/>
</dbReference>
<evidence type="ECO:0000256" key="9">
    <source>
        <dbReference type="ARBA" id="ARBA00022801"/>
    </source>
</evidence>
<reference evidence="15" key="1">
    <citation type="journal article" date="2013" name="Science">
        <title>The Amborella genome and the evolution of flowering plants.</title>
        <authorList>
            <consortium name="Amborella Genome Project"/>
        </authorList>
    </citation>
    <scope>NUCLEOTIDE SEQUENCE [LARGE SCALE GENOMIC DNA]</scope>
</reference>
<evidence type="ECO:0000256" key="11">
    <source>
        <dbReference type="ARBA" id="ARBA00023136"/>
    </source>
</evidence>
<dbReference type="InterPro" id="IPR019533">
    <property type="entry name" value="Peptidase_S26"/>
</dbReference>
<dbReference type="Pfam" id="PF10502">
    <property type="entry name" value="Peptidase_S26"/>
    <property type="match status" value="1"/>
</dbReference>
<dbReference type="SUPFAM" id="SSF51306">
    <property type="entry name" value="LexA/Signal peptidase"/>
    <property type="match status" value="1"/>
</dbReference>
<dbReference type="InterPro" id="IPR019758">
    <property type="entry name" value="Pept_S26A_signal_pept_1_CS"/>
</dbReference>
<dbReference type="NCBIfam" id="TIGR02227">
    <property type="entry name" value="sigpep_I_bact"/>
    <property type="match status" value="1"/>
</dbReference>
<gene>
    <name evidence="14" type="ORF">AMTR_s00059p00214430</name>
</gene>
<keyword evidence="11" id="KW-0472">Membrane</keyword>
<evidence type="ECO:0000256" key="3">
    <source>
        <dbReference type="ARBA" id="ARBA00004370"/>
    </source>
</evidence>
<proteinExistence type="inferred from homology"/>
<organism evidence="14 15">
    <name type="scientific">Amborella trichopoda</name>
    <dbReference type="NCBI Taxonomy" id="13333"/>
    <lineage>
        <taxon>Eukaryota</taxon>
        <taxon>Viridiplantae</taxon>
        <taxon>Streptophyta</taxon>
        <taxon>Embryophyta</taxon>
        <taxon>Tracheophyta</taxon>
        <taxon>Spermatophyta</taxon>
        <taxon>Magnoliopsida</taxon>
        <taxon>Amborellales</taxon>
        <taxon>Amborellaceae</taxon>
        <taxon>Amborella</taxon>
    </lineage>
</organism>
<dbReference type="Gramene" id="ERN17708">
    <property type="protein sequence ID" value="ERN17708"/>
    <property type="gene ID" value="AMTR_s00059p00214430"/>
</dbReference>
<evidence type="ECO:0000259" key="13">
    <source>
        <dbReference type="Pfam" id="PF10502"/>
    </source>
</evidence>
<dbReference type="AlphaFoldDB" id="U5DBC9"/>
<dbReference type="InterPro" id="IPR019756">
    <property type="entry name" value="Pept_S26A_signal_pept_1_Ser-AS"/>
</dbReference>
<dbReference type="InterPro" id="IPR000223">
    <property type="entry name" value="Pept_S26A_signal_pept_1"/>
</dbReference>
<dbReference type="PANTHER" id="PTHR43390:SF2">
    <property type="entry name" value="THYLAKOIDAL PROCESSING PEPTIDASE 2, CHLOROPLASTIC-RELATED"/>
    <property type="match status" value="1"/>
</dbReference>
<dbReference type="GO" id="GO:0009003">
    <property type="term" value="F:signal peptidase activity"/>
    <property type="evidence" value="ECO:0007669"/>
    <property type="project" value="UniProtKB-EC"/>
</dbReference>
<accession>U5DBC9</accession>
<dbReference type="PRINTS" id="PR00727">
    <property type="entry name" value="LEADERPTASE"/>
</dbReference>
<keyword evidence="8" id="KW-0645">Protease</keyword>
<evidence type="ECO:0000256" key="4">
    <source>
        <dbReference type="ARBA" id="ARBA00009370"/>
    </source>
</evidence>
<protein>
    <recommendedName>
        <fullName evidence="5">signal peptidase I</fullName>
        <ecNumber evidence="5">3.4.21.89</ecNumber>
    </recommendedName>
</protein>
<dbReference type="eggNOG" id="KOG0171">
    <property type="taxonomic scope" value="Eukaryota"/>
</dbReference>
<comment type="similarity">
    <text evidence="4">Belongs to the peptidase S26 family.</text>
</comment>
<comment type="catalytic activity">
    <reaction evidence="1">
        <text>Cleavage of hydrophobic, N-terminal signal or leader sequences from secreted and periplasmic proteins.</text>
        <dbReference type="EC" id="3.4.21.89"/>
    </reaction>
</comment>
<dbReference type="PROSITE" id="PS00501">
    <property type="entry name" value="SPASE_I_1"/>
    <property type="match status" value="1"/>
</dbReference>
<evidence type="ECO:0000256" key="8">
    <source>
        <dbReference type="ARBA" id="ARBA00022670"/>
    </source>
</evidence>
<dbReference type="GO" id="GO:0004252">
    <property type="term" value="F:serine-type endopeptidase activity"/>
    <property type="evidence" value="ECO:0000318"/>
    <property type="project" value="GO_Central"/>
</dbReference>
<feature type="active site" evidence="12">
    <location>
        <position position="251"/>
    </location>
</feature>
<evidence type="ECO:0000256" key="10">
    <source>
        <dbReference type="ARBA" id="ARBA00022946"/>
    </source>
</evidence>
<evidence type="ECO:0000256" key="12">
    <source>
        <dbReference type="PIRSR" id="PIRSR600223-1"/>
    </source>
</evidence>
<evidence type="ECO:0000256" key="6">
    <source>
        <dbReference type="ARBA" id="ARBA00022528"/>
    </source>
</evidence>
<evidence type="ECO:0000256" key="7">
    <source>
        <dbReference type="ARBA" id="ARBA00022640"/>
    </source>
</evidence>
<dbReference type="CDD" id="cd06530">
    <property type="entry name" value="S26_SPase_I"/>
    <property type="match status" value="1"/>
</dbReference>